<dbReference type="PRINTS" id="PR00619">
    <property type="entry name" value="GATAZNFINGER"/>
</dbReference>
<evidence type="ECO:0000256" key="9">
    <source>
        <dbReference type="ARBA" id="ARBA00023163"/>
    </source>
</evidence>
<dbReference type="PROSITE" id="PS50114">
    <property type="entry name" value="GATA_ZN_FINGER_2"/>
    <property type="match status" value="2"/>
</dbReference>
<dbReference type="InterPro" id="IPR000679">
    <property type="entry name" value="Znf_GATA"/>
</dbReference>
<comment type="caution">
    <text evidence="14">The sequence shown here is derived from an EMBL/GenBank/DDBJ whole genome shotgun (WGS) entry which is preliminary data.</text>
</comment>
<dbReference type="PROSITE" id="PS00344">
    <property type="entry name" value="GATA_ZN_FINGER_1"/>
    <property type="match status" value="2"/>
</dbReference>
<evidence type="ECO:0000256" key="5">
    <source>
        <dbReference type="ARBA" id="ARBA00022833"/>
    </source>
</evidence>
<dbReference type="FunFam" id="3.30.50.10:FF:000001">
    <property type="entry name" value="GATA transcription factor (GATAd)"/>
    <property type="match status" value="1"/>
</dbReference>
<dbReference type="GO" id="GO:0008270">
    <property type="term" value="F:zinc ion binding"/>
    <property type="evidence" value="ECO:0007669"/>
    <property type="project" value="UniProtKB-KW"/>
</dbReference>
<dbReference type="GO" id="GO:0005634">
    <property type="term" value="C:nucleus"/>
    <property type="evidence" value="ECO:0007669"/>
    <property type="project" value="UniProtKB-SubCell"/>
</dbReference>
<keyword evidence="8" id="KW-0010">Activator</keyword>
<gene>
    <name evidence="14" type="ORF">TKK_014522</name>
</gene>
<keyword evidence="9" id="KW-0804">Transcription</keyword>
<proteinExistence type="predicted"/>
<feature type="region of interest" description="Disordered" evidence="12">
    <location>
        <begin position="432"/>
        <end position="489"/>
    </location>
</feature>
<evidence type="ECO:0000256" key="2">
    <source>
        <dbReference type="ARBA" id="ARBA00022723"/>
    </source>
</evidence>
<dbReference type="PANTHER" id="PTHR10071">
    <property type="entry name" value="TRANSCRIPTION FACTOR GATA FAMILY MEMBER"/>
    <property type="match status" value="1"/>
</dbReference>
<dbReference type="Gene3D" id="3.30.50.10">
    <property type="entry name" value="Erythroid Transcription Factor GATA-1, subunit A"/>
    <property type="match status" value="2"/>
</dbReference>
<sequence>MPSAYCDTPYNSYRMGPINDLTLFDDRSSGIHPSLYRMTGVGNAATTPVYSMYMNNEIQAQQQLWSNQGLSAGLPSITSEDYSNVKTTVPVSSHGTTLPAFSQPYGGKFSRYTPYHLGAASDVAGWSTNTSYIGAGSASSVAAAAALEQTSLTSQYSTTLAAVNASEAIVSSTSRRQSSQQQQQSTPATTQHQLNASSSLSAMHNIDAEYFTEGRECVNCGAVHTPLWRRDGTGHYLCNACGLYHKMNGMNRPLVKQSRRMVSRERSSNPVADQGEICKGFYGNTFSSTPNLREEKSNNRRLTAARRSGLSCSNCATKTTSLWRRNAQGDSVCNACGLYFKLHNINRPLTMKKDSIQTRKRKPKNMKLTDTPISGPAPCVNHNNNTISSNNNNTHIKMDPENYSDMRLVPQTTYNPGLYSMSNIYYDVNAQHQPQQQQQQHSPHHHHHQHQQHQQQQGHILSESHNHHSPKIECPSPPGPTRSPVLVTA</sequence>
<dbReference type="Proteomes" id="UP001627154">
    <property type="component" value="Unassembled WGS sequence"/>
</dbReference>
<keyword evidence="3" id="KW-0677">Repeat</keyword>
<name>A0ABD2WB65_9HYME</name>
<dbReference type="InterPro" id="IPR013088">
    <property type="entry name" value="Znf_NHR/GATA"/>
</dbReference>
<dbReference type="AlphaFoldDB" id="A0ABD2WB65"/>
<evidence type="ECO:0000256" key="4">
    <source>
        <dbReference type="ARBA" id="ARBA00022771"/>
    </source>
</evidence>
<keyword evidence="10" id="KW-0539">Nucleus</keyword>
<dbReference type="SUPFAM" id="SSF57716">
    <property type="entry name" value="Glucocorticoid receptor-like (DNA-binding domain)"/>
    <property type="match status" value="2"/>
</dbReference>
<evidence type="ECO:0000256" key="7">
    <source>
        <dbReference type="ARBA" id="ARBA00023125"/>
    </source>
</evidence>
<keyword evidence="5" id="KW-0862">Zinc</keyword>
<evidence type="ECO:0000256" key="10">
    <source>
        <dbReference type="ARBA" id="ARBA00023242"/>
    </source>
</evidence>
<feature type="compositionally biased region" description="Basic residues" evidence="12">
    <location>
        <begin position="442"/>
        <end position="451"/>
    </location>
</feature>
<dbReference type="PANTHER" id="PTHR10071:SF337">
    <property type="entry name" value="GATA-BINDING FACTOR A"/>
    <property type="match status" value="1"/>
</dbReference>
<dbReference type="EMBL" id="JBJJXI010000117">
    <property type="protein sequence ID" value="KAL3390350.1"/>
    <property type="molecule type" value="Genomic_DNA"/>
</dbReference>
<protein>
    <recommendedName>
        <fullName evidence="13">GATA-type domain-containing protein</fullName>
    </recommendedName>
</protein>
<feature type="domain" description="GATA-type" evidence="13">
    <location>
        <begin position="306"/>
        <end position="359"/>
    </location>
</feature>
<feature type="region of interest" description="Disordered" evidence="12">
    <location>
        <begin position="356"/>
        <end position="393"/>
    </location>
</feature>
<dbReference type="GO" id="GO:0003677">
    <property type="term" value="F:DNA binding"/>
    <property type="evidence" value="ECO:0007669"/>
    <property type="project" value="UniProtKB-KW"/>
</dbReference>
<accession>A0ABD2WB65</accession>
<keyword evidence="2" id="KW-0479">Metal-binding</keyword>
<dbReference type="CDD" id="cd00202">
    <property type="entry name" value="ZnF_GATA"/>
    <property type="match status" value="2"/>
</dbReference>
<feature type="compositionally biased region" description="Low complexity" evidence="12">
    <location>
        <begin position="381"/>
        <end position="393"/>
    </location>
</feature>
<evidence type="ECO:0000256" key="1">
    <source>
        <dbReference type="ARBA" id="ARBA00004123"/>
    </source>
</evidence>
<dbReference type="InterPro" id="IPR039355">
    <property type="entry name" value="Transcription_factor_GATA"/>
</dbReference>
<evidence type="ECO:0000256" key="12">
    <source>
        <dbReference type="SAM" id="MobiDB-lite"/>
    </source>
</evidence>
<feature type="domain" description="GATA-type" evidence="13">
    <location>
        <begin position="211"/>
        <end position="264"/>
    </location>
</feature>
<comment type="subcellular location">
    <subcellularLocation>
        <location evidence="1">Nucleus</location>
    </subcellularLocation>
</comment>
<feature type="compositionally biased region" description="Low complexity" evidence="12">
    <location>
        <begin position="171"/>
        <end position="186"/>
    </location>
</feature>
<evidence type="ECO:0000313" key="14">
    <source>
        <dbReference type="EMBL" id="KAL3390350.1"/>
    </source>
</evidence>
<evidence type="ECO:0000256" key="8">
    <source>
        <dbReference type="ARBA" id="ARBA00023159"/>
    </source>
</evidence>
<evidence type="ECO:0000256" key="11">
    <source>
        <dbReference type="PROSITE-ProRule" id="PRU00094"/>
    </source>
</evidence>
<keyword evidence="4 11" id="KW-0863">Zinc-finger</keyword>
<dbReference type="Pfam" id="PF00320">
    <property type="entry name" value="GATA"/>
    <property type="match status" value="2"/>
</dbReference>
<keyword evidence="6" id="KW-0805">Transcription regulation</keyword>
<reference evidence="14 15" key="1">
    <citation type="journal article" date="2024" name="bioRxiv">
        <title>A reference genome for Trichogramma kaykai: A tiny desert-dwelling parasitoid wasp with competing sex-ratio distorters.</title>
        <authorList>
            <person name="Culotta J."/>
            <person name="Lindsey A.R."/>
        </authorList>
    </citation>
    <scope>NUCLEOTIDE SEQUENCE [LARGE SCALE GENOMIC DNA]</scope>
    <source>
        <strain evidence="14 15">KSX58</strain>
    </source>
</reference>
<dbReference type="SMART" id="SM00401">
    <property type="entry name" value="ZnF_GATA"/>
    <property type="match status" value="2"/>
</dbReference>
<keyword evidence="7" id="KW-0238">DNA-binding</keyword>
<evidence type="ECO:0000256" key="6">
    <source>
        <dbReference type="ARBA" id="ARBA00023015"/>
    </source>
</evidence>
<dbReference type="FunFam" id="3.30.50.10:FF:000032">
    <property type="entry name" value="Transcription factor GATA-3"/>
    <property type="match status" value="1"/>
</dbReference>
<organism evidence="14 15">
    <name type="scientific">Trichogramma kaykai</name>
    <dbReference type="NCBI Taxonomy" id="54128"/>
    <lineage>
        <taxon>Eukaryota</taxon>
        <taxon>Metazoa</taxon>
        <taxon>Ecdysozoa</taxon>
        <taxon>Arthropoda</taxon>
        <taxon>Hexapoda</taxon>
        <taxon>Insecta</taxon>
        <taxon>Pterygota</taxon>
        <taxon>Neoptera</taxon>
        <taxon>Endopterygota</taxon>
        <taxon>Hymenoptera</taxon>
        <taxon>Apocrita</taxon>
        <taxon>Proctotrupomorpha</taxon>
        <taxon>Chalcidoidea</taxon>
        <taxon>Trichogrammatidae</taxon>
        <taxon>Trichogramma</taxon>
    </lineage>
</organism>
<evidence type="ECO:0000313" key="15">
    <source>
        <dbReference type="Proteomes" id="UP001627154"/>
    </source>
</evidence>
<feature type="compositionally biased region" description="Low complexity" evidence="12">
    <location>
        <begin position="432"/>
        <end position="441"/>
    </location>
</feature>
<evidence type="ECO:0000256" key="3">
    <source>
        <dbReference type="ARBA" id="ARBA00022737"/>
    </source>
</evidence>
<evidence type="ECO:0000259" key="13">
    <source>
        <dbReference type="PROSITE" id="PS50114"/>
    </source>
</evidence>
<feature type="region of interest" description="Disordered" evidence="12">
    <location>
        <begin position="171"/>
        <end position="195"/>
    </location>
</feature>
<keyword evidence="15" id="KW-1185">Reference proteome</keyword>